<keyword evidence="7" id="KW-0573">Peptidoglycan synthesis</keyword>
<feature type="transmembrane region" description="Helical" evidence="7">
    <location>
        <begin position="280"/>
        <end position="300"/>
    </location>
</feature>
<dbReference type="NCBIfam" id="TIGR00445">
    <property type="entry name" value="mraY"/>
    <property type="match status" value="1"/>
</dbReference>
<dbReference type="InterPro" id="IPR003524">
    <property type="entry name" value="PNAcMuramoyl-5peptid_Trfase"/>
</dbReference>
<comment type="caution">
    <text evidence="9">The sequence shown here is derived from an EMBL/GenBank/DDBJ whole genome shotgun (WGS) entry which is preliminary data.</text>
</comment>
<keyword evidence="6 7" id="KW-0472">Membrane</keyword>
<keyword evidence="7" id="KW-0132">Cell division</keyword>
<dbReference type="Pfam" id="PF00953">
    <property type="entry name" value="Glycos_transf_4"/>
    <property type="match status" value="1"/>
</dbReference>
<dbReference type="PROSITE" id="PS01348">
    <property type="entry name" value="MRAY_2"/>
    <property type="match status" value="1"/>
</dbReference>
<comment type="pathway">
    <text evidence="7">Cell wall biogenesis; peptidoglycan biosynthesis.</text>
</comment>
<keyword evidence="7" id="KW-0479">Metal-binding</keyword>
<dbReference type="HAMAP" id="MF_00038">
    <property type="entry name" value="MraY"/>
    <property type="match status" value="1"/>
</dbReference>
<feature type="transmembrane region" description="Helical" evidence="7">
    <location>
        <begin position="6"/>
        <end position="27"/>
    </location>
</feature>
<protein>
    <recommendedName>
        <fullName evidence="7 8">Phospho-N-acetylmuramoyl-pentapeptide-transferase</fullName>
        <ecNumber evidence="7 8">2.7.8.13</ecNumber>
    </recommendedName>
    <alternativeName>
        <fullName evidence="7">UDP-MurNAc-pentapeptide phosphotransferase</fullName>
    </alternativeName>
</protein>
<keyword evidence="4 7" id="KW-0812">Transmembrane</keyword>
<keyword evidence="7" id="KW-0460">Magnesium</keyword>
<keyword evidence="7" id="KW-1003">Cell membrane</keyword>
<feature type="transmembrane region" description="Helical" evidence="7">
    <location>
        <begin position="356"/>
        <end position="377"/>
    </location>
</feature>
<keyword evidence="7" id="KW-0961">Cell wall biogenesis/degradation</keyword>
<feature type="transmembrane region" description="Helical" evidence="7">
    <location>
        <begin position="48"/>
        <end position="67"/>
    </location>
</feature>
<evidence type="ECO:0000313" key="10">
    <source>
        <dbReference type="Proteomes" id="UP001597347"/>
    </source>
</evidence>
<evidence type="ECO:0000256" key="6">
    <source>
        <dbReference type="ARBA" id="ARBA00023136"/>
    </source>
</evidence>
<dbReference type="CDD" id="cd06852">
    <property type="entry name" value="GT_MraY"/>
    <property type="match status" value="1"/>
</dbReference>
<sequence length="384" mass="41416">MQALLTGAAVSLLFTLLLTPLFIRLFHRLQWGQFIRDDGPVSHHAKRGTATMGGLVFILASIVGYFAGHLTSGRPDQAFGITVSGLLVLLLMVGLGGVGFVDDFLKTRKQRSLGLGGWAKIFGQVLVATLFALLALQFPRTGTRSDGAVFTVTPLSTRISIVRDQWFDGSVLSLTAIFGATLGVILLVIWVWLIVTSTSNGVNVTDGLDGLATGASIFSIGGYVIIGFWQYNQSCFSKRVIDNVGLCYDVRDPLDLAVVAACITGALVGFLWWNTSPAQIFMGDTGSLGLGGAIAALAMLSRTELLLLFIAGLFVIEPGSVILQRAYFKATRGRRIFLMSPVHHHFELKGWAEVTVVVRFWIVGGLLAAFGVGLFYLEWLSRAV</sequence>
<evidence type="ECO:0000256" key="1">
    <source>
        <dbReference type="ARBA" id="ARBA00004141"/>
    </source>
</evidence>
<keyword evidence="10" id="KW-1185">Reference proteome</keyword>
<organism evidence="9 10">
    <name type="scientific">Amnibacterium endophyticum</name>
    <dbReference type="NCBI Taxonomy" id="2109337"/>
    <lineage>
        <taxon>Bacteria</taxon>
        <taxon>Bacillati</taxon>
        <taxon>Actinomycetota</taxon>
        <taxon>Actinomycetes</taxon>
        <taxon>Micrococcales</taxon>
        <taxon>Microbacteriaceae</taxon>
        <taxon>Amnibacterium</taxon>
    </lineage>
</organism>
<feature type="transmembrane region" description="Helical" evidence="7">
    <location>
        <begin position="256"/>
        <end position="273"/>
    </location>
</feature>
<feature type="transmembrane region" description="Helical" evidence="7">
    <location>
        <begin position="171"/>
        <end position="195"/>
    </location>
</feature>
<keyword evidence="7" id="KW-0133">Cell shape</keyword>
<dbReference type="GO" id="GO:0016740">
    <property type="term" value="F:transferase activity"/>
    <property type="evidence" value="ECO:0007669"/>
    <property type="project" value="UniProtKB-KW"/>
</dbReference>
<accession>A0ABW4LDC2</accession>
<dbReference type="EC" id="2.7.8.13" evidence="7 8"/>
<comment type="similarity">
    <text evidence="2 7">Belongs to the glycosyltransferase 4 family. MraY subfamily.</text>
</comment>
<evidence type="ECO:0000256" key="3">
    <source>
        <dbReference type="ARBA" id="ARBA00022679"/>
    </source>
</evidence>
<dbReference type="InterPro" id="IPR000715">
    <property type="entry name" value="Glycosyl_transferase_4"/>
</dbReference>
<dbReference type="PANTHER" id="PTHR22926:SF5">
    <property type="entry name" value="PHOSPHO-N-ACETYLMURAMOYL-PENTAPEPTIDE-TRANSFERASE HOMOLOG"/>
    <property type="match status" value="1"/>
</dbReference>
<comment type="cofactor">
    <cofactor evidence="7">
        <name>Mg(2+)</name>
        <dbReference type="ChEBI" id="CHEBI:18420"/>
    </cofactor>
</comment>
<dbReference type="PANTHER" id="PTHR22926">
    <property type="entry name" value="PHOSPHO-N-ACETYLMURAMOYL-PENTAPEPTIDE-TRANSFERASE"/>
    <property type="match status" value="1"/>
</dbReference>
<evidence type="ECO:0000256" key="8">
    <source>
        <dbReference type="NCBIfam" id="TIGR00445"/>
    </source>
</evidence>
<comment type="function">
    <text evidence="7">Catalyzes the initial step of the lipid cycle reactions in the biosynthesis of the cell wall peptidoglycan: transfers peptidoglycan precursor phospho-MurNAc-pentapeptide from UDP-MurNAc-pentapeptide onto the lipid carrier undecaprenyl phosphate, yielding undecaprenyl-pyrophosphoryl-MurNAc-pentapeptide, known as lipid I.</text>
</comment>
<comment type="subcellular location">
    <subcellularLocation>
        <location evidence="7">Cell membrane</location>
        <topology evidence="7">Multi-pass membrane protein</topology>
    </subcellularLocation>
    <subcellularLocation>
        <location evidence="1">Membrane</location>
        <topology evidence="1">Multi-pass membrane protein</topology>
    </subcellularLocation>
</comment>
<feature type="transmembrane region" description="Helical" evidence="7">
    <location>
        <begin position="113"/>
        <end position="136"/>
    </location>
</feature>
<keyword evidence="3 7" id="KW-0808">Transferase</keyword>
<evidence type="ECO:0000256" key="2">
    <source>
        <dbReference type="ARBA" id="ARBA00005583"/>
    </source>
</evidence>
<comment type="catalytic activity">
    <reaction evidence="7">
        <text>UDP-N-acetyl-alpha-D-muramoyl-L-alanyl-gamma-D-glutamyl-meso-2,6-diaminopimeloyl-D-alanyl-D-alanine + di-trans,octa-cis-undecaprenyl phosphate = di-trans,octa-cis-undecaprenyl diphospho-N-acetyl-alpha-D-muramoyl-L-alanyl-D-glutamyl-meso-2,6-diaminopimeloyl-D-alanyl-D-alanine + UMP</text>
        <dbReference type="Rhea" id="RHEA:28386"/>
        <dbReference type="ChEBI" id="CHEBI:57865"/>
        <dbReference type="ChEBI" id="CHEBI:60392"/>
        <dbReference type="ChEBI" id="CHEBI:61386"/>
        <dbReference type="ChEBI" id="CHEBI:61387"/>
        <dbReference type="EC" id="2.7.8.13"/>
    </reaction>
</comment>
<dbReference type="Proteomes" id="UP001597347">
    <property type="component" value="Unassembled WGS sequence"/>
</dbReference>
<feature type="transmembrane region" description="Helical" evidence="7">
    <location>
        <begin position="207"/>
        <end position="229"/>
    </location>
</feature>
<gene>
    <name evidence="7 9" type="primary">mraY</name>
    <name evidence="9" type="ORF">ACFSBI_04540</name>
</gene>
<dbReference type="RefSeq" id="WP_377932467.1">
    <property type="nucleotide sequence ID" value="NZ_JBHUEA010000004.1"/>
</dbReference>
<keyword evidence="5 7" id="KW-1133">Transmembrane helix</keyword>
<evidence type="ECO:0000313" key="9">
    <source>
        <dbReference type="EMBL" id="MFD1720808.1"/>
    </source>
</evidence>
<evidence type="ECO:0000256" key="5">
    <source>
        <dbReference type="ARBA" id="ARBA00022989"/>
    </source>
</evidence>
<dbReference type="EMBL" id="JBHUEA010000004">
    <property type="protein sequence ID" value="MFD1720808.1"/>
    <property type="molecule type" value="Genomic_DNA"/>
</dbReference>
<reference evidence="10" key="1">
    <citation type="journal article" date="2019" name="Int. J. Syst. Evol. Microbiol.">
        <title>The Global Catalogue of Microorganisms (GCM) 10K type strain sequencing project: providing services to taxonomists for standard genome sequencing and annotation.</title>
        <authorList>
            <consortium name="The Broad Institute Genomics Platform"/>
            <consortium name="The Broad Institute Genome Sequencing Center for Infectious Disease"/>
            <person name="Wu L."/>
            <person name="Ma J."/>
        </authorList>
    </citation>
    <scope>NUCLEOTIDE SEQUENCE [LARGE SCALE GENOMIC DNA]</scope>
    <source>
        <strain evidence="10">CGMCC 1.12471</strain>
    </source>
</reference>
<name>A0ABW4LDC2_9MICO</name>
<proteinExistence type="inferred from homology"/>
<feature type="transmembrane region" description="Helical" evidence="7">
    <location>
        <begin position="79"/>
        <end position="101"/>
    </location>
</feature>
<dbReference type="InterPro" id="IPR018480">
    <property type="entry name" value="PNAcMuramoyl-5peptid_Trfase_CS"/>
</dbReference>
<evidence type="ECO:0000256" key="7">
    <source>
        <dbReference type="HAMAP-Rule" id="MF_00038"/>
    </source>
</evidence>
<evidence type="ECO:0000256" key="4">
    <source>
        <dbReference type="ARBA" id="ARBA00022692"/>
    </source>
</evidence>
<keyword evidence="7" id="KW-0131">Cell cycle</keyword>
<feature type="transmembrane region" description="Helical" evidence="7">
    <location>
        <begin position="306"/>
        <end position="328"/>
    </location>
</feature>